<dbReference type="CDD" id="cd00041">
    <property type="entry name" value="CUB"/>
    <property type="match status" value="2"/>
</dbReference>
<reference evidence="22" key="2">
    <citation type="submission" date="2021-01" db="UniProtKB">
        <authorList>
            <consortium name="EnsemblMetazoa"/>
        </authorList>
    </citation>
    <scope>IDENTIFICATION</scope>
</reference>
<evidence type="ECO:0000256" key="4">
    <source>
        <dbReference type="ARBA" id="ARBA00022737"/>
    </source>
</evidence>
<dbReference type="Proteomes" id="UP000007110">
    <property type="component" value="Unassembled WGS sequence"/>
</dbReference>
<dbReference type="Pfam" id="PF23344">
    <property type="entry name" value="ZP-N"/>
    <property type="match status" value="1"/>
</dbReference>
<feature type="domain" description="ZP" evidence="21">
    <location>
        <begin position="1025"/>
        <end position="1274"/>
    </location>
</feature>
<dbReference type="Gene3D" id="3.10.250.10">
    <property type="entry name" value="SRCR-like domain"/>
    <property type="match status" value="1"/>
</dbReference>
<dbReference type="PROSITE" id="PS50287">
    <property type="entry name" value="SRCR_2"/>
    <property type="match status" value="1"/>
</dbReference>
<dbReference type="SMART" id="SM00032">
    <property type="entry name" value="CCP"/>
    <property type="match status" value="1"/>
</dbReference>
<feature type="domain" description="SMB" evidence="20">
    <location>
        <begin position="690"/>
        <end position="730"/>
    </location>
</feature>
<evidence type="ECO:0000313" key="22">
    <source>
        <dbReference type="EnsemblMetazoa" id="XP_030853863"/>
    </source>
</evidence>
<dbReference type="Gene3D" id="2.60.40.3210">
    <property type="entry name" value="Zona pellucida, ZP-N domain"/>
    <property type="match status" value="1"/>
</dbReference>
<feature type="disulfide bond" evidence="11">
    <location>
        <begin position="987"/>
        <end position="997"/>
    </location>
</feature>
<evidence type="ECO:0000256" key="11">
    <source>
        <dbReference type="PROSITE-ProRule" id="PRU00196"/>
    </source>
</evidence>
<dbReference type="PRINTS" id="PR00023">
    <property type="entry name" value="ZPELLUCIDA"/>
</dbReference>
<evidence type="ECO:0000256" key="3">
    <source>
        <dbReference type="ARBA" id="ARBA00022729"/>
    </source>
</evidence>
<dbReference type="GO" id="GO:0015031">
    <property type="term" value="P:protein transport"/>
    <property type="evidence" value="ECO:0007669"/>
    <property type="project" value="UniProtKB-KW"/>
</dbReference>
<dbReference type="SUPFAM" id="SSF49854">
    <property type="entry name" value="Spermadhesin, CUB domain"/>
    <property type="match status" value="2"/>
</dbReference>
<dbReference type="PROSITE" id="PS51120">
    <property type="entry name" value="LDLRB"/>
    <property type="match status" value="4"/>
</dbReference>
<keyword evidence="15" id="KW-1133">Transmembrane helix</keyword>
<evidence type="ECO:0000313" key="23">
    <source>
        <dbReference type="Proteomes" id="UP000007110"/>
    </source>
</evidence>
<evidence type="ECO:0000256" key="1">
    <source>
        <dbReference type="ARBA" id="ARBA00022448"/>
    </source>
</evidence>
<keyword evidence="3 16" id="KW-0732">Signal</keyword>
<dbReference type="PRINTS" id="PR00258">
    <property type="entry name" value="SPERACTRCPTR"/>
</dbReference>
<feature type="domain" description="CUB" evidence="17">
    <location>
        <begin position="487"/>
        <end position="602"/>
    </location>
</feature>
<dbReference type="PROSITE" id="PS50958">
    <property type="entry name" value="SMB_2"/>
    <property type="match status" value="1"/>
</dbReference>
<evidence type="ECO:0000256" key="7">
    <source>
        <dbReference type="ARBA" id="ARBA00023180"/>
    </source>
</evidence>
<dbReference type="PANTHER" id="PTHR14002">
    <property type="entry name" value="ENDOGLIN/TGF-BETA RECEPTOR TYPE III"/>
    <property type="match status" value="1"/>
</dbReference>
<dbReference type="InterPro" id="IPR000859">
    <property type="entry name" value="CUB_dom"/>
</dbReference>
<dbReference type="Pfam" id="PF00058">
    <property type="entry name" value="Ldl_recept_b"/>
    <property type="match status" value="2"/>
</dbReference>
<dbReference type="InterPro" id="IPR001190">
    <property type="entry name" value="SRCR"/>
</dbReference>
<dbReference type="CDD" id="cd00033">
    <property type="entry name" value="CCP"/>
    <property type="match status" value="1"/>
</dbReference>
<dbReference type="FunFam" id="2.120.10.30:FF:000241">
    <property type="entry name" value="Low-density lipoprotein receptor-related protein 6"/>
    <property type="match status" value="1"/>
</dbReference>
<protein>
    <recommendedName>
        <fullName evidence="9">Scavenger receptor cysteine-rich domain-containing protein DMBT1</fullName>
    </recommendedName>
    <alternativeName>
        <fullName evidence="10">Deleted in malignant brain tumors 1 protein</fullName>
    </alternativeName>
    <alternativeName>
        <fullName evidence="8">Hensin</fullName>
    </alternativeName>
</protein>
<evidence type="ECO:0000256" key="12">
    <source>
        <dbReference type="PROSITE-ProRule" id="PRU00302"/>
    </source>
</evidence>
<dbReference type="FunFam" id="2.60.120.290:FF:000056">
    <property type="entry name" value="C-type LECtin"/>
    <property type="match status" value="2"/>
</dbReference>
<evidence type="ECO:0000259" key="18">
    <source>
        <dbReference type="PROSITE" id="PS50287"/>
    </source>
</evidence>
<dbReference type="PROSITE" id="PS00420">
    <property type="entry name" value="SRCR_1"/>
    <property type="match status" value="1"/>
</dbReference>
<evidence type="ECO:0000256" key="2">
    <source>
        <dbReference type="ARBA" id="ARBA00022536"/>
    </source>
</evidence>
<keyword evidence="4" id="KW-0677">Repeat</keyword>
<accession>A0A7M7PQN1</accession>
<dbReference type="PROSITE" id="PS50923">
    <property type="entry name" value="SUSHI"/>
    <property type="match status" value="1"/>
</dbReference>
<dbReference type="OMA" id="WNTDQPT"/>
<feature type="domain" description="Sushi" evidence="19">
    <location>
        <begin position="24"/>
        <end position="89"/>
    </location>
</feature>
<dbReference type="Pfam" id="PF00431">
    <property type="entry name" value="CUB"/>
    <property type="match status" value="2"/>
</dbReference>
<evidence type="ECO:0000259" key="20">
    <source>
        <dbReference type="PROSITE" id="PS50958"/>
    </source>
</evidence>
<dbReference type="PANTHER" id="PTHR14002:SF43">
    <property type="entry name" value="DELTA-LIKE PROTEIN"/>
    <property type="match status" value="1"/>
</dbReference>
<feature type="repeat" description="LDL-receptor class B" evidence="13">
    <location>
        <begin position="153"/>
        <end position="195"/>
    </location>
</feature>
<proteinExistence type="predicted"/>
<dbReference type="InterPro" id="IPR055356">
    <property type="entry name" value="ZP-N"/>
</dbReference>
<dbReference type="InterPro" id="IPR036772">
    <property type="entry name" value="SRCR-like_dom_sf"/>
</dbReference>
<organism evidence="22 23">
    <name type="scientific">Strongylocentrotus purpuratus</name>
    <name type="common">Purple sea urchin</name>
    <dbReference type="NCBI Taxonomy" id="7668"/>
    <lineage>
        <taxon>Eukaryota</taxon>
        <taxon>Metazoa</taxon>
        <taxon>Echinodermata</taxon>
        <taxon>Eleutherozoa</taxon>
        <taxon>Echinozoa</taxon>
        <taxon>Echinoidea</taxon>
        <taxon>Euechinoidea</taxon>
        <taxon>Echinacea</taxon>
        <taxon>Camarodonta</taxon>
        <taxon>Echinidea</taxon>
        <taxon>Strongylocentrotidae</taxon>
        <taxon>Strongylocentrotus</taxon>
    </lineage>
</organism>
<evidence type="ECO:0000259" key="19">
    <source>
        <dbReference type="PROSITE" id="PS50923"/>
    </source>
</evidence>
<keyword evidence="2" id="KW-0245">EGF-like domain</keyword>
<dbReference type="PROSITE" id="PS00524">
    <property type="entry name" value="SMB_1"/>
    <property type="match status" value="1"/>
</dbReference>
<feature type="compositionally biased region" description="Polar residues" evidence="14">
    <location>
        <begin position="620"/>
        <end position="641"/>
    </location>
</feature>
<dbReference type="SMART" id="SM00202">
    <property type="entry name" value="SR"/>
    <property type="match status" value="1"/>
</dbReference>
<dbReference type="SUPFAM" id="SSF56487">
    <property type="entry name" value="SRCR-like"/>
    <property type="match status" value="1"/>
</dbReference>
<reference evidence="23" key="1">
    <citation type="submission" date="2015-02" db="EMBL/GenBank/DDBJ databases">
        <title>Genome sequencing for Strongylocentrotus purpuratus.</title>
        <authorList>
            <person name="Murali S."/>
            <person name="Liu Y."/>
            <person name="Vee V."/>
            <person name="English A."/>
            <person name="Wang M."/>
            <person name="Skinner E."/>
            <person name="Han Y."/>
            <person name="Muzny D.M."/>
            <person name="Worley K.C."/>
            <person name="Gibbs R.A."/>
        </authorList>
    </citation>
    <scope>NUCLEOTIDE SEQUENCE</scope>
</reference>
<dbReference type="SMART" id="SM00135">
    <property type="entry name" value="LY"/>
    <property type="match status" value="5"/>
</dbReference>
<evidence type="ECO:0000256" key="5">
    <source>
        <dbReference type="ARBA" id="ARBA00022927"/>
    </source>
</evidence>
<feature type="compositionally biased region" description="Polar residues" evidence="14">
    <location>
        <begin position="407"/>
        <end position="451"/>
    </location>
</feature>
<dbReference type="Gene3D" id="2.60.40.4100">
    <property type="entry name" value="Zona pellucida, ZP-C domain"/>
    <property type="match status" value="1"/>
</dbReference>
<feature type="domain" description="SRCR" evidence="18">
    <location>
        <begin position="918"/>
        <end position="1018"/>
    </location>
</feature>
<dbReference type="InterPro" id="IPR000033">
    <property type="entry name" value="LDLR_classB_rpt"/>
</dbReference>
<keyword evidence="6 11" id="KW-1015">Disulfide bond</keyword>
<evidence type="ECO:0000256" key="8">
    <source>
        <dbReference type="ARBA" id="ARBA00030560"/>
    </source>
</evidence>
<dbReference type="InterPro" id="IPR042235">
    <property type="entry name" value="ZP-C_dom"/>
</dbReference>
<comment type="caution">
    <text evidence="12">Lacks conserved residue(s) required for the propagation of feature annotation.</text>
</comment>
<sequence>MANLKEFVLSFLFCLLLQCAPSLQDCSRPNPGSNVIIDPDQANYTPWTYAQFSCPTGYLASNGATYSYCYSGSPDYWSPAMSQVISCTIDTSVTTPETGNMTAESMVFVADNSRGAIYMADFSSDSLDSLNFDALPFGSVSQPIGVDYDPDTRMVYWTETSGSIRRANIDGTMQSVIVNSSIVGRSENLALDTSRGKVFWTDETLDRIMSANLDGSSQQILINTDLESPRAIIVHQVEGVMIWTDWSAPSRIERANLDGGDRYVIVNSSIIYPNGLALNADGTRVYWCDAGTDKIESVDLWGNDRMVHLATSSIHPYDLAVVDDTIIWTDWIYDAIGVTSTSNGSGYSFYYHSTFQNPHGIHVYQEEMPTTTEVYNPTTYQSEPEPTTQDNLTPQPTWWWWNTDQPTTEDNRTPQPTRWWWNTDQPTTEDNRTPQPTRWWWNTDQPTTEDNGTPRPTWWWWSTHQPTPDGPDPTTGWWDTTGEMPYAGEENVTLVVGVTQTISSPNYPSYYTNNVRYNWYITAPSDYEVLVQFLDFDLENYWDFLTIGIGESPSSPGSVQLAQLSGSSLPPDMRLDASKSWMLFTTDSSVTKRGFQLQLSLFNSTTEPVTDDPWVPPTTLWWNTDQPTTEDNTTPPSTRWWWNTDQPTTEDNRTPQPTWWWWSTHQPTPDGPDPTTAGWWDTTRDLPVTGGDFCQGCCNCGNMGGCYCDSACQQLGDCCHDYVQFCGNASTTPDYNTHQPTTEDNRTPRPTWWWSTIQPTPDVPDPTTTGWWDSTTGWWDMPFVGEENVTLVVGITQTMSSPNYPSNYPNNVRYHWYITAPSGYDVLVQFMAFELESDYDYLRIGIGESPLSPGSVQLAKLSGSSLPPDMRLDASKSWMLFTTDSSVTERGFQLQLSLSNSNTDYTTSLMPTEAPSTVRLVNGNEAHEGRVEVYRSGSWGTVCDDYWDINDARVVCRSLGYQDALSAPIQARFGQGSGPIWMDNVNCSGNEVHIFDCPHNGFGNHNCVHGEDASVVCLPEDADLTCDSVSMTLIMDRTLLEISDDARDVHFEDESCVGYDHDSQHVAITTMYDRCGTTQKQDDDYIIFTNMVTFYKPRPENGTNELITREHYIHIPVTCYLERTQVLEESFLPKGDLYVPGEKGYGEFSLNLDRYTNSGFYQPVNDSGEVMLGTPLYFGVRLTSVANLTLLIESCWATSSPDPRDDHRYDIIENGCAVDSTAVIYNWASSTFKRFSIDAFTFIGDYDKVYVHCSILICDNNDSGSRCAQGCLARARRSLQTTGSRSKPHTITIGPLSDAQRSQRAMLIDAIDDGPESHNPLMIVAVSALCVLIALTVIMALMMVRMRRRRPELTGYRRVGVTEQDY</sequence>
<evidence type="ECO:0000256" key="9">
    <source>
        <dbReference type="ARBA" id="ARBA00047197"/>
    </source>
</evidence>
<keyword evidence="15" id="KW-0472">Membrane</keyword>
<dbReference type="EnsemblMetazoa" id="XM_030998003">
    <property type="protein sequence ID" value="XP_030853863"/>
    <property type="gene ID" value="LOC100888203"/>
</dbReference>
<feature type="domain" description="CUB" evidence="17">
    <location>
        <begin position="784"/>
        <end position="899"/>
    </location>
</feature>
<keyword evidence="23" id="KW-1185">Reference proteome</keyword>
<feature type="repeat" description="LDL-receptor class B" evidence="13">
    <location>
        <begin position="239"/>
        <end position="282"/>
    </location>
</feature>
<feature type="disulfide bond" evidence="12">
    <location>
        <begin position="26"/>
        <end position="69"/>
    </location>
</feature>
<evidence type="ECO:0000259" key="21">
    <source>
        <dbReference type="PROSITE" id="PS51034"/>
    </source>
</evidence>
<dbReference type="Gene3D" id="2.120.10.30">
    <property type="entry name" value="TolB, C-terminal domain"/>
    <property type="match status" value="1"/>
</dbReference>
<dbReference type="InterPro" id="IPR001507">
    <property type="entry name" value="ZP_dom"/>
</dbReference>
<keyword evidence="1" id="KW-0813">Transport</keyword>
<keyword evidence="12" id="KW-0768">Sushi</keyword>
<keyword evidence="15" id="KW-0812">Transmembrane</keyword>
<dbReference type="Pfam" id="PF00530">
    <property type="entry name" value="SRCR"/>
    <property type="match status" value="1"/>
</dbReference>
<dbReference type="PROSITE" id="PS51034">
    <property type="entry name" value="ZP_2"/>
    <property type="match status" value="1"/>
</dbReference>
<dbReference type="SMART" id="SM00241">
    <property type="entry name" value="ZP"/>
    <property type="match status" value="1"/>
</dbReference>
<dbReference type="InterPro" id="IPR011042">
    <property type="entry name" value="6-blade_b-propeller_TolB-like"/>
</dbReference>
<name>A0A7M7PQN1_STRPU</name>
<dbReference type="InterPro" id="IPR000436">
    <property type="entry name" value="Sushi_SCR_CCP_dom"/>
</dbReference>
<dbReference type="Gene3D" id="2.60.120.290">
    <property type="entry name" value="Spermadhesin, CUB domain"/>
    <property type="match status" value="2"/>
</dbReference>
<feature type="disulfide bond" evidence="11">
    <location>
        <begin position="956"/>
        <end position="1017"/>
    </location>
</feature>
<feature type="disulfide bond" evidence="11">
    <location>
        <begin position="943"/>
        <end position="1007"/>
    </location>
</feature>
<dbReference type="InParanoid" id="A0A7M7PQN1"/>
<dbReference type="OrthoDB" id="10063988at2759"/>
<evidence type="ECO:0000256" key="15">
    <source>
        <dbReference type="SAM" id="Phobius"/>
    </source>
</evidence>
<dbReference type="FunFam" id="3.10.250.10:FF:000006">
    <property type="entry name" value="neurotrypsin isoform X2"/>
    <property type="match status" value="1"/>
</dbReference>
<feature type="chain" id="PRO_5029556591" description="Scavenger receptor cysteine-rich domain-containing protein DMBT1" evidence="16">
    <location>
        <begin position="23"/>
        <end position="1366"/>
    </location>
</feature>
<evidence type="ECO:0000256" key="16">
    <source>
        <dbReference type="SAM" id="SignalP"/>
    </source>
</evidence>
<keyword evidence="5" id="KW-0653">Protein transport</keyword>
<feature type="signal peptide" evidence="16">
    <location>
        <begin position="1"/>
        <end position="22"/>
    </location>
</feature>
<dbReference type="InterPro" id="IPR048290">
    <property type="entry name" value="ZP_chr"/>
</dbReference>
<evidence type="ECO:0000259" key="17">
    <source>
        <dbReference type="PROSITE" id="PS01180"/>
    </source>
</evidence>
<dbReference type="SUPFAM" id="SSF63825">
    <property type="entry name" value="YWTD domain"/>
    <property type="match status" value="1"/>
</dbReference>
<feature type="repeat" description="LDL-receptor class B" evidence="13">
    <location>
        <begin position="283"/>
        <end position="325"/>
    </location>
</feature>
<dbReference type="InterPro" id="IPR001212">
    <property type="entry name" value="Somatomedin_B_dom"/>
</dbReference>
<dbReference type="PROSITE" id="PS01180">
    <property type="entry name" value="CUB"/>
    <property type="match status" value="2"/>
</dbReference>
<dbReference type="InterPro" id="IPR035914">
    <property type="entry name" value="Sperma_CUB_dom_sf"/>
</dbReference>
<feature type="region of interest" description="Disordered" evidence="14">
    <location>
        <begin position="613"/>
        <end position="641"/>
    </location>
</feature>
<dbReference type="GO" id="GO:0016020">
    <property type="term" value="C:membrane"/>
    <property type="evidence" value="ECO:0007669"/>
    <property type="project" value="InterPro"/>
</dbReference>
<keyword evidence="7" id="KW-0325">Glycoprotein</keyword>
<dbReference type="GeneID" id="100888203"/>
<dbReference type="InterPro" id="IPR055355">
    <property type="entry name" value="ZP-C"/>
</dbReference>
<evidence type="ECO:0000256" key="13">
    <source>
        <dbReference type="PROSITE-ProRule" id="PRU00461"/>
    </source>
</evidence>
<evidence type="ECO:0000256" key="10">
    <source>
        <dbReference type="ARBA" id="ARBA00047200"/>
    </source>
</evidence>
<dbReference type="RefSeq" id="XP_030853863.1">
    <property type="nucleotide sequence ID" value="XM_030998003.1"/>
</dbReference>
<feature type="region of interest" description="Disordered" evidence="14">
    <location>
        <begin position="407"/>
        <end position="452"/>
    </location>
</feature>
<evidence type="ECO:0000256" key="6">
    <source>
        <dbReference type="ARBA" id="ARBA00023157"/>
    </source>
</evidence>
<feature type="region of interest" description="Disordered" evidence="14">
    <location>
        <begin position="735"/>
        <end position="766"/>
    </location>
</feature>
<dbReference type="KEGG" id="spu:100888203"/>
<feature type="transmembrane region" description="Helical" evidence="15">
    <location>
        <begin position="1321"/>
        <end position="1344"/>
    </location>
</feature>
<dbReference type="Pfam" id="PF00100">
    <property type="entry name" value="Zona_pellucida"/>
    <property type="match status" value="1"/>
</dbReference>
<dbReference type="SMART" id="SM00042">
    <property type="entry name" value="CUB"/>
    <property type="match status" value="2"/>
</dbReference>
<evidence type="ECO:0000256" key="14">
    <source>
        <dbReference type="SAM" id="MobiDB-lite"/>
    </source>
</evidence>
<feature type="repeat" description="LDL-receptor class B" evidence="13">
    <location>
        <begin position="196"/>
        <end position="238"/>
    </location>
</feature>